<proteinExistence type="predicted"/>
<dbReference type="EMBL" id="VOXD01000048">
    <property type="protein sequence ID" value="TXF85231.1"/>
    <property type="molecule type" value="Genomic_DNA"/>
</dbReference>
<evidence type="ECO:0000313" key="1">
    <source>
        <dbReference type="EMBL" id="TXF85231.1"/>
    </source>
</evidence>
<comment type="caution">
    <text evidence="1">The sequence shown here is derived from an EMBL/GenBank/DDBJ whole genome shotgun (WGS) entry which is preliminary data.</text>
</comment>
<protein>
    <submittedName>
        <fullName evidence="1">Uncharacterized protein</fullName>
    </submittedName>
</protein>
<sequence>MLTSTNSARLALRPQLDLAPASSPAEKFQNDTLRPIMKLQHELLLAVCASYLVKRKVKPDQLPAGKRWAKIKELVTRDNRLRGLLFGIAIGQFVPSEMEYYLVNESDTNRRITNLLVERLHSVYGA</sequence>
<gene>
    <name evidence="1" type="ORF">FUA23_20735</name>
</gene>
<name>A0A5C7F3I6_9BACT</name>
<keyword evidence="2" id="KW-1185">Reference proteome</keyword>
<dbReference type="RefSeq" id="WP_147932696.1">
    <property type="nucleotide sequence ID" value="NZ_VOXD01000048.1"/>
</dbReference>
<dbReference type="OrthoDB" id="1271679at2"/>
<accession>A0A5C7F3I6</accession>
<evidence type="ECO:0000313" key="2">
    <source>
        <dbReference type="Proteomes" id="UP000321907"/>
    </source>
</evidence>
<reference evidence="1 2" key="1">
    <citation type="submission" date="2019-08" db="EMBL/GenBank/DDBJ databases">
        <title>Lewinella sp. strain SSH13 Genome sequencing and assembly.</title>
        <authorList>
            <person name="Kim I."/>
        </authorList>
    </citation>
    <scope>NUCLEOTIDE SEQUENCE [LARGE SCALE GENOMIC DNA]</scope>
    <source>
        <strain evidence="1 2">SSH13</strain>
    </source>
</reference>
<dbReference type="Proteomes" id="UP000321907">
    <property type="component" value="Unassembled WGS sequence"/>
</dbReference>
<dbReference type="AlphaFoldDB" id="A0A5C7F3I6"/>
<organism evidence="1 2">
    <name type="scientific">Neolewinella aurantiaca</name>
    <dbReference type="NCBI Taxonomy" id="2602767"/>
    <lineage>
        <taxon>Bacteria</taxon>
        <taxon>Pseudomonadati</taxon>
        <taxon>Bacteroidota</taxon>
        <taxon>Saprospiria</taxon>
        <taxon>Saprospirales</taxon>
        <taxon>Lewinellaceae</taxon>
        <taxon>Neolewinella</taxon>
    </lineage>
</organism>